<dbReference type="RefSeq" id="WP_205575891.1">
    <property type="nucleotide sequence ID" value="NZ_CP029701.1"/>
</dbReference>
<name>A0AAE6W173_9BACT</name>
<gene>
    <name evidence="1" type="ORF">DMI76_00840</name>
</gene>
<dbReference type="AlphaFoldDB" id="A0AAE6W173"/>
<evidence type="ECO:0000313" key="1">
    <source>
        <dbReference type="EMBL" id="QHV62010.1"/>
    </source>
</evidence>
<dbReference type="Proteomes" id="UP000642553">
    <property type="component" value="Chromosome"/>
</dbReference>
<accession>A0AAE6W173</accession>
<dbReference type="Pfam" id="PF03237">
    <property type="entry name" value="Terminase_6N"/>
    <property type="match status" value="1"/>
</dbReference>
<dbReference type="Gene3D" id="3.40.50.300">
    <property type="entry name" value="P-loop containing nucleotide triphosphate hydrolases"/>
    <property type="match status" value="1"/>
</dbReference>
<evidence type="ECO:0000313" key="2">
    <source>
        <dbReference type="Proteomes" id="UP000642553"/>
    </source>
</evidence>
<sequence>MSQHPDSFRAVNLLSFQDAAFWTAFRICFFMWRRQGGKSYTIASKAIARMLERAWRNCFFVSASISTGKEIVEKEATIWHDALAALKACQDKLGKQLGGNVIDKGTKELLNVDDLAELMDKQAAQVRIYHTRTAYSRTKILAPNPDTARGWTGDVFGDEIGFWPDFQGVWDAVEPIISRNPDFLFWLFSTPPADDTHYTYDLLNPGLRTFEPNAAGNWYKTEQGYPVHRVDALDAELAGLPLYDPLSGKVVPYAEFRAHSLDRASVDRNYGLKFIQGGTAAIPLGWLNRAQNMGLGHCTGLDLAGEEVCA</sequence>
<dbReference type="InterPro" id="IPR027417">
    <property type="entry name" value="P-loop_NTPase"/>
</dbReference>
<reference evidence="1" key="1">
    <citation type="submission" date="2018-05" db="EMBL/GenBank/DDBJ databases">
        <title>Complete genome sequnece of Akkermansia muciniphila EB-AMDK-40.</title>
        <authorList>
            <person name="Nam Y.-D."/>
            <person name="Chung W.-H."/>
            <person name="Park Y.S."/>
            <person name="Kang J."/>
        </authorList>
    </citation>
    <scope>NUCLEOTIDE SEQUENCE</scope>
    <source>
        <strain evidence="1">EB-AMDK-40</strain>
    </source>
</reference>
<protein>
    <submittedName>
        <fullName evidence="1">Uncharacterized protein</fullName>
    </submittedName>
</protein>
<proteinExistence type="predicted"/>
<organism evidence="1 2">
    <name type="scientific">Akkermansia massiliensis</name>
    <dbReference type="NCBI Taxonomy" id="2927224"/>
    <lineage>
        <taxon>Bacteria</taxon>
        <taxon>Pseudomonadati</taxon>
        <taxon>Verrucomicrobiota</taxon>
        <taxon>Verrucomicrobiia</taxon>
        <taxon>Verrucomicrobiales</taxon>
        <taxon>Akkermansiaceae</taxon>
        <taxon>Akkermansia</taxon>
    </lineage>
</organism>
<dbReference type="EMBL" id="CP029701">
    <property type="protein sequence ID" value="QHV62010.1"/>
    <property type="molecule type" value="Genomic_DNA"/>
</dbReference>